<evidence type="ECO:0000313" key="10">
    <source>
        <dbReference type="Proteomes" id="UP000243887"/>
    </source>
</evidence>
<feature type="transmembrane region" description="Helical" evidence="7">
    <location>
        <begin position="81"/>
        <end position="99"/>
    </location>
</feature>
<gene>
    <name evidence="9" type="ORF">SAMN04487893_11417</name>
</gene>
<evidence type="ECO:0000256" key="5">
    <source>
        <dbReference type="ARBA" id="ARBA00022989"/>
    </source>
</evidence>
<dbReference type="Gene3D" id="3.30.240.20">
    <property type="entry name" value="bsu07140 like domains"/>
    <property type="match status" value="1"/>
</dbReference>
<comment type="similarity">
    <text evidence="2">Belongs to the UPF0702 family.</text>
</comment>
<keyword evidence="4 7" id="KW-0812">Transmembrane</keyword>
<keyword evidence="3" id="KW-1003">Cell membrane</keyword>
<comment type="subcellular location">
    <subcellularLocation>
        <location evidence="1">Cell membrane</location>
        <topology evidence="1">Multi-pass membrane protein</topology>
    </subcellularLocation>
</comment>
<dbReference type="PANTHER" id="PTHR34582">
    <property type="entry name" value="UPF0702 TRANSMEMBRANE PROTEIN YCAP"/>
    <property type="match status" value="1"/>
</dbReference>
<protein>
    <recommendedName>
        <fullName evidence="8">YetF C-terminal domain-containing protein</fullName>
    </recommendedName>
</protein>
<dbReference type="PANTHER" id="PTHR34582:SF6">
    <property type="entry name" value="UPF0702 TRANSMEMBRANE PROTEIN YCAP"/>
    <property type="match status" value="1"/>
</dbReference>
<feature type="domain" description="YetF C-terminal" evidence="8">
    <location>
        <begin position="105"/>
        <end position="174"/>
    </location>
</feature>
<evidence type="ECO:0000256" key="2">
    <source>
        <dbReference type="ARBA" id="ARBA00006448"/>
    </source>
</evidence>
<dbReference type="Pfam" id="PF04239">
    <property type="entry name" value="DUF421"/>
    <property type="match status" value="1"/>
</dbReference>
<evidence type="ECO:0000256" key="4">
    <source>
        <dbReference type="ARBA" id="ARBA00022692"/>
    </source>
</evidence>
<evidence type="ECO:0000256" key="7">
    <source>
        <dbReference type="SAM" id="Phobius"/>
    </source>
</evidence>
<evidence type="ECO:0000256" key="3">
    <source>
        <dbReference type="ARBA" id="ARBA00022475"/>
    </source>
</evidence>
<dbReference type="GO" id="GO:0005886">
    <property type="term" value="C:plasma membrane"/>
    <property type="evidence" value="ECO:0007669"/>
    <property type="project" value="UniProtKB-SubCell"/>
</dbReference>
<dbReference type="InterPro" id="IPR023090">
    <property type="entry name" value="UPF0702_alpha/beta_dom_sf"/>
</dbReference>
<dbReference type="Proteomes" id="UP000243887">
    <property type="component" value="Unassembled WGS sequence"/>
</dbReference>
<accession>A0A1I3TK49</accession>
<dbReference type="InterPro" id="IPR007353">
    <property type="entry name" value="DUF421"/>
</dbReference>
<evidence type="ECO:0000256" key="1">
    <source>
        <dbReference type="ARBA" id="ARBA00004651"/>
    </source>
</evidence>
<keyword evidence="10" id="KW-1185">Reference proteome</keyword>
<feature type="transmembrane region" description="Helical" evidence="7">
    <location>
        <begin position="7"/>
        <end position="24"/>
    </location>
</feature>
<dbReference type="AlphaFoldDB" id="A0A1I3TK49"/>
<dbReference type="STRING" id="1150112.SAMN04487893_11417"/>
<proteinExistence type="inferred from homology"/>
<keyword evidence="6 7" id="KW-0472">Membrane</keyword>
<sequence>MIRNQSDLLVWFFCIFILINRFSMYEYADIVVRSLSVYLFMVIALRIFGKKELSQLNTADIILILLISNSVQNAMVGPNTSLFGGLVAALALFIINHLLKWSMRKSKWLRGVLQQKPEILIHNGIVDFAMATRLGISSEELSEAMREHGVEYFKNVKLAMLEIDGTISIITGDEHLRQTHYKRKHTRKDLTDH</sequence>
<evidence type="ECO:0000256" key="6">
    <source>
        <dbReference type="ARBA" id="ARBA00023136"/>
    </source>
</evidence>
<evidence type="ECO:0000259" key="8">
    <source>
        <dbReference type="Pfam" id="PF04239"/>
    </source>
</evidence>
<feature type="transmembrane region" description="Helical" evidence="7">
    <location>
        <begin position="30"/>
        <end position="49"/>
    </location>
</feature>
<evidence type="ECO:0000313" key="9">
    <source>
        <dbReference type="EMBL" id="SFJ71558.1"/>
    </source>
</evidence>
<organism evidence="9 10">
    <name type="scientific">Myroides guanonis</name>
    <dbReference type="NCBI Taxonomy" id="1150112"/>
    <lineage>
        <taxon>Bacteria</taxon>
        <taxon>Pseudomonadati</taxon>
        <taxon>Bacteroidota</taxon>
        <taxon>Flavobacteriia</taxon>
        <taxon>Flavobacteriales</taxon>
        <taxon>Flavobacteriaceae</taxon>
        <taxon>Myroides</taxon>
    </lineage>
</organism>
<name>A0A1I3TK49_9FLAO</name>
<keyword evidence="5 7" id="KW-1133">Transmembrane helix</keyword>
<feature type="transmembrane region" description="Helical" evidence="7">
    <location>
        <begin position="56"/>
        <end position="75"/>
    </location>
</feature>
<reference evidence="10" key="1">
    <citation type="submission" date="2016-10" db="EMBL/GenBank/DDBJ databases">
        <authorList>
            <person name="Varghese N."/>
            <person name="Submissions S."/>
        </authorList>
    </citation>
    <scope>NUCLEOTIDE SEQUENCE [LARGE SCALE GENOMIC DNA]</scope>
    <source>
        <strain evidence="10">DSM 26542</strain>
    </source>
</reference>
<dbReference type="EMBL" id="FORU01000014">
    <property type="protein sequence ID" value="SFJ71558.1"/>
    <property type="molecule type" value="Genomic_DNA"/>
</dbReference>